<feature type="transmembrane region" description="Helical" evidence="8">
    <location>
        <begin position="275"/>
        <end position="296"/>
    </location>
</feature>
<evidence type="ECO:0000256" key="6">
    <source>
        <dbReference type="ARBA" id="ARBA00023136"/>
    </source>
</evidence>
<keyword evidence="4 8" id="KW-0812">Transmembrane</keyword>
<keyword evidence="3" id="KW-1003">Cell membrane</keyword>
<feature type="transmembrane region" description="Helical" evidence="8">
    <location>
        <begin position="51"/>
        <end position="69"/>
    </location>
</feature>
<feature type="transmembrane region" description="Helical" evidence="8">
    <location>
        <begin position="339"/>
        <end position="359"/>
    </location>
</feature>
<feature type="transmembrane region" description="Helical" evidence="8">
    <location>
        <begin position="308"/>
        <end position="327"/>
    </location>
</feature>
<feature type="transmembrane region" description="Helical" evidence="8">
    <location>
        <begin position="110"/>
        <end position="132"/>
    </location>
</feature>
<gene>
    <name evidence="9" type="ORF">ACFOW9_12025</name>
</gene>
<feature type="transmembrane region" description="Helical" evidence="8">
    <location>
        <begin position="228"/>
        <end position="254"/>
    </location>
</feature>
<reference evidence="10" key="1">
    <citation type="journal article" date="2019" name="Int. J. Syst. Evol. Microbiol.">
        <title>The Global Catalogue of Microorganisms (GCM) 10K type strain sequencing project: providing services to taxonomists for standard genome sequencing and annotation.</title>
        <authorList>
            <consortium name="The Broad Institute Genomics Platform"/>
            <consortium name="The Broad Institute Genome Sequencing Center for Infectious Disease"/>
            <person name="Wu L."/>
            <person name="Ma J."/>
        </authorList>
    </citation>
    <scope>NUCLEOTIDE SEQUENCE [LARGE SCALE GENOMIC DNA]</scope>
    <source>
        <strain evidence="10">CGMCC 1.10698</strain>
    </source>
</reference>
<evidence type="ECO:0000256" key="2">
    <source>
        <dbReference type="ARBA" id="ARBA00007977"/>
    </source>
</evidence>
<dbReference type="PANTHER" id="PTHR30106:SF2">
    <property type="entry name" value="UPF0324 INNER MEMBRANE PROTEIN YEIH"/>
    <property type="match status" value="1"/>
</dbReference>
<feature type="transmembrane region" description="Helical" evidence="8">
    <location>
        <begin position="144"/>
        <end position="164"/>
    </location>
</feature>
<dbReference type="PANTHER" id="PTHR30106">
    <property type="entry name" value="INNER MEMBRANE PROTEIN YEIH-RELATED"/>
    <property type="match status" value="1"/>
</dbReference>
<keyword evidence="5 8" id="KW-1133">Transmembrane helix</keyword>
<comment type="caution">
    <text evidence="9">The sequence shown here is derived from an EMBL/GenBank/DDBJ whole genome shotgun (WGS) entry which is preliminary data.</text>
</comment>
<evidence type="ECO:0000256" key="3">
    <source>
        <dbReference type="ARBA" id="ARBA00022475"/>
    </source>
</evidence>
<sequence>MPISKTLQEPLPRRRARKNPVRESRAQLIPGLMACTVGVLISFGIHTLLPSLPALTVAVVLGILCANLPRVRTPTAGSFRPGLDFAGKKLMRAGIVVLGLKLSIVDVWELGWATFAIIVGVVVLAFTGTYFLGKLFRLPGETPLLIAAGFSICGASAIGAMAAARRIRHTDTVMPVALVTLCGTLAIGVLPLLMGPLSLSPIQFGEWTGASVHDVGQVVATAQVAGSAALAAALVFKLTRVMLLAPIVFIAALATRRSARNQGVDAVSGQKPSSLPPLVPVFVIGFVAMIVIRSLGILSPGMLEIGSLLQDVLLGAALFGLGSAVSIRDLLSTGIRGSLVALLSWTLIATLGYGAVQLISL</sequence>
<comment type="similarity">
    <text evidence="2">Belongs to the UPF0324 family.</text>
</comment>
<keyword evidence="6 8" id="KW-0472">Membrane</keyword>
<evidence type="ECO:0000313" key="9">
    <source>
        <dbReference type="EMBL" id="MFC4266330.1"/>
    </source>
</evidence>
<evidence type="ECO:0000256" key="7">
    <source>
        <dbReference type="SAM" id="MobiDB-lite"/>
    </source>
</evidence>
<feature type="transmembrane region" description="Helical" evidence="8">
    <location>
        <begin position="176"/>
        <end position="194"/>
    </location>
</feature>
<evidence type="ECO:0000256" key="1">
    <source>
        <dbReference type="ARBA" id="ARBA00004651"/>
    </source>
</evidence>
<evidence type="ECO:0000313" key="10">
    <source>
        <dbReference type="Proteomes" id="UP001595773"/>
    </source>
</evidence>
<dbReference type="InterPro" id="IPR018383">
    <property type="entry name" value="UPF0324_pro"/>
</dbReference>
<feature type="region of interest" description="Disordered" evidence="7">
    <location>
        <begin position="1"/>
        <end position="22"/>
    </location>
</feature>
<feature type="transmembrane region" description="Helical" evidence="8">
    <location>
        <begin position="26"/>
        <end position="45"/>
    </location>
</feature>
<dbReference type="EMBL" id="JBHSCQ010000018">
    <property type="protein sequence ID" value="MFC4266330.1"/>
    <property type="molecule type" value="Genomic_DNA"/>
</dbReference>
<keyword evidence="10" id="KW-1185">Reference proteome</keyword>
<name>A0ABV8R1H4_9MICC</name>
<accession>A0ABV8R1H4</accession>
<evidence type="ECO:0000256" key="4">
    <source>
        <dbReference type="ARBA" id="ARBA00022692"/>
    </source>
</evidence>
<evidence type="ECO:0000256" key="8">
    <source>
        <dbReference type="SAM" id="Phobius"/>
    </source>
</evidence>
<dbReference type="Proteomes" id="UP001595773">
    <property type="component" value="Unassembled WGS sequence"/>
</dbReference>
<organism evidence="9 10">
    <name type="scientific">Arthrobacter cryoconiti</name>
    <dbReference type="NCBI Taxonomy" id="748907"/>
    <lineage>
        <taxon>Bacteria</taxon>
        <taxon>Bacillati</taxon>
        <taxon>Actinomycetota</taxon>
        <taxon>Actinomycetes</taxon>
        <taxon>Micrococcales</taxon>
        <taxon>Micrococcaceae</taxon>
        <taxon>Arthrobacter</taxon>
    </lineage>
</organism>
<evidence type="ECO:0000256" key="5">
    <source>
        <dbReference type="ARBA" id="ARBA00022989"/>
    </source>
</evidence>
<proteinExistence type="inferred from homology"/>
<protein>
    <submittedName>
        <fullName evidence="9">YeiH family protein</fullName>
    </submittedName>
</protein>
<dbReference type="RefSeq" id="WP_376991782.1">
    <property type="nucleotide sequence ID" value="NZ_BAABLL010000012.1"/>
</dbReference>
<comment type="subcellular location">
    <subcellularLocation>
        <location evidence="1">Cell membrane</location>
        <topology evidence="1">Multi-pass membrane protein</topology>
    </subcellularLocation>
</comment>
<dbReference type="Pfam" id="PF03601">
    <property type="entry name" value="Cons_hypoth698"/>
    <property type="match status" value="1"/>
</dbReference>